<dbReference type="GO" id="GO:0006081">
    <property type="term" value="P:aldehyde metabolic process"/>
    <property type="evidence" value="ECO:0007669"/>
    <property type="project" value="InterPro"/>
</dbReference>
<dbReference type="InterPro" id="IPR016160">
    <property type="entry name" value="Ald_DH_CS_CYS"/>
</dbReference>
<dbReference type="Pfam" id="PF00171">
    <property type="entry name" value="Aldedh"/>
    <property type="match status" value="1"/>
</dbReference>
<evidence type="ECO:0000256" key="2">
    <source>
        <dbReference type="ARBA" id="ARBA00023002"/>
    </source>
</evidence>
<name>A0A2S4HLC9_9GAMM</name>
<dbReference type="EMBL" id="PQGG01000002">
    <property type="protein sequence ID" value="POP54739.1"/>
    <property type="molecule type" value="Genomic_DNA"/>
</dbReference>
<feature type="active site" evidence="4">
    <location>
        <position position="283"/>
    </location>
</feature>
<evidence type="ECO:0000256" key="1">
    <source>
        <dbReference type="ARBA" id="ARBA00009986"/>
    </source>
</evidence>
<dbReference type="Gene3D" id="3.40.605.10">
    <property type="entry name" value="Aldehyde Dehydrogenase, Chain A, domain 1"/>
    <property type="match status" value="1"/>
</dbReference>
<dbReference type="GO" id="GO:0016620">
    <property type="term" value="F:oxidoreductase activity, acting on the aldehyde or oxo group of donors, NAD or NADP as acceptor"/>
    <property type="evidence" value="ECO:0007669"/>
    <property type="project" value="InterPro"/>
</dbReference>
<dbReference type="Gene3D" id="3.40.309.10">
    <property type="entry name" value="Aldehyde Dehydrogenase, Chain A, domain 2"/>
    <property type="match status" value="1"/>
</dbReference>
<dbReference type="PROSITE" id="PS00070">
    <property type="entry name" value="ALDEHYDE_DEHYDR_CYS"/>
    <property type="match status" value="1"/>
</dbReference>
<dbReference type="InterPro" id="IPR016163">
    <property type="entry name" value="Ald_DH_C"/>
</dbReference>
<evidence type="ECO:0000313" key="8">
    <source>
        <dbReference type="EMBL" id="POP54739.1"/>
    </source>
</evidence>
<proteinExistence type="inferred from homology"/>
<evidence type="ECO:0000313" key="9">
    <source>
        <dbReference type="Proteomes" id="UP000237222"/>
    </source>
</evidence>
<dbReference type="PROSITE" id="PS00687">
    <property type="entry name" value="ALDEHYDE_DEHYDR_GLU"/>
    <property type="match status" value="1"/>
</dbReference>
<dbReference type="OrthoDB" id="5887723at2"/>
<dbReference type="InterPro" id="IPR012394">
    <property type="entry name" value="Aldehyde_DH_NAD(P)"/>
</dbReference>
<dbReference type="AlphaFoldDB" id="A0A2S4HLC9"/>
<evidence type="ECO:0000259" key="7">
    <source>
        <dbReference type="Pfam" id="PF00171"/>
    </source>
</evidence>
<dbReference type="InterPro" id="IPR015590">
    <property type="entry name" value="Aldehyde_DH_dom"/>
</dbReference>
<dbReference type="Proteomes" id="UP000237222">
    <property type="component" value="Unassembled WGS sequence"/>
</dbReference>
<feature type="active site" evidence="4 5">
    <location>
        <position position="249"/>
    </location>
</feature>
<comment type="similarity">
    <text evidence="1 3 6">Belongs to the aldehyde dehydrogenase family.</text>
</comment>
<gene>
    <name evidence="8" type="ORF">C0068_00540</name>
</gene>
<accession>A0A2S4HLC9</accession>
<protein>
    <recommendedName>
        <fullName evidence="3">Aldehyde dehydrogenase</fullName>
    </recommendedName>
</protein>
<dbReference type="InterPro" id="IPR016162">
    <property type="entry name" value="Ald_DH_N"/>
</dbReference>
<dbReference type="PANTHER" id="PTHR11699">
    <property type="entry name" value="ALDEHYDE DEHYDROGENASE-RELATED"/>
    <property type="match status" value="1"/>
</dbReference>
<evidence type="ECO:0000256" key="6">
    <source>
        <dbReference type="RuleBase" id="RU003345"/>
    </source>
</evidence>
<reference evidence="8 9" key="1">
    <citation type="submission" date="2018-01" db="EMBL/GenBank/DDBJ databases">
        <authorList>
            <person name="Yu X.-D."/>
        </authorList>
    </citation>
    <scope>NUCLEOTIDE SEQUENCE [LARGE SCALE GENOMIC DNA]</scope>
    <source>
        <strain evidence="8 9">ZX-21</strain>
    </source>
</reference>
<dbReference type="PIRSF" id="PIRSF036492">
    <property type="entry name" value="ALDH"/>
    <property type="match status" value="1"/>
</dbReference>
<evidence type="ECO:0000256" key="4">
    <source>
        <dbReference type="PIRSR" id="PIRSR036492-1"/>
    </source>
</evidence>
<feature type="domain" description="Aldehyde dehydrogenase" evidence="7">
    <location>
        <begin position="15"/>
        <end position="477"/>
    </location>
</feature>
<dbReference type="FunFam" id="3.40.309.10:FF:000009">
    <property type="entry name" value="Aldehyde dehydrogenase A"/>
    <property type="match status" value="1"/>
</dbReference>
<organism evidence="8 9">
    <name type="scientific">Zhongshania marina</name>
    <dbReference type="NCBI Taxonomy" id="2304603"/>
    <lineage>
        <taxon>Bacteria</taxon>
        <taxon>Pseudomonadati</taxon>
        <taxon>Pseudomonadota</taxon>
        <taxon>Gammaproteobacteria</taxon>
        <taxon>Cellvibrionales</taxon>
        <taxon>Spongiibacteraceae</taxon>
        <taxon>Zhongshania</taxon>
    </lineage>
</organism>
<dbReference type="SUPFAM" id="SSF53720">
    <property type="entry name" value="ALDH-like"/>
    <property type="match status" value="1"/>
</dbReference>
<dbReference type="RefSeq" id="WP_103682541.1">
    <property type="nucleotide sequence ID" value="NZ_PQGG01000002.1"/>
</dbReference>
<dbReference type="InterPro" id="IPR016161">
    <property type="entry name" value="Ald_DH/histidinol_DH"/>
</dbReference>
<comment type="caution">
    <text evidence="8">The sequence shown here is derived from an EMBL/GenBank/DDBJ whole genome shotgun (WGS) entry which is preliminary data.</text>
</comment>
<keyword evidence="2 3" id="KW-0560">Oxidoreductase</keyword>
<dbReference type="InterPro" id="IPR029510">
    <property type="entry name" value="Ald_DH_CS_GLU"/>
</dbReference>
<evidence type="ECO:0000256" key="5">
    <source>
        <dbReference type="PROSITE-ProRule" id="PRU10007"/>
    </source>
</evidence>
<evidence type="ECO:0000256" key="3">
    <source>
        <dbReference type="PIRNR" id="PIRNR036492"/>
    </source>
</evidence>
<sequence>MEVQLSAITGPNPNSDVIDCFEPATRAVLGQVRVDSENDVKEVVARARKAQSEWKHSSFAQRRKVLENILDYILEHSDEICEMVARDAGKTRENALLGEVLPACEKIRWTVKNGERYLRDEKVSSGFMLHKNARIEYHPRGVIGGIIPWNYPFQNMMMPVVPALFAGNAVVLKPSEWVAWSSQQFVKIFHDALKAAGAPIDLIQIVQGFGATGNALVRSVDGIIYIGSCGNGRRVIEASAERIIPVTMELGGKDAFIVCEDANIDQALYAAITGTFLNSGQNCIASERILVHDKIYKQFESLATETVNAFQQSNPLGGARPDMGAMNTPIQLALVEKLVNDSIAAGARLVTGGKRVLTEQGEYYAPTILADVDPSMPIMQEETFGPVLVLCRFHSDDEAVEIANSTPFGLSNSVFSGSKARANSIARRVESGMCSINELGGMTYFVGDLPFGGVKQSGFGRIGGRDGLRSLCHAKAVLDERIRLPFAFSMLPNNPNSYETASAAIRTVYSRKAGDKFSGLKDLMRLRRSKSKDS</sequence>